<dbReference type="InParanoid" id="F4RZ38"/>
<dbReference type="SUPFAM" id="SSF140959">
    <property type="entry name" value="Indolic compounds 2,3-dioxygenase-like"/>
    <property type="match status" value="1"/>
</dbReference>
<dbReference type="GO" id="GO:0005737">
    <property type="term" value="C:cytoplasm"/>
    <property type="evidence" value="ECO:0007669"/>
    <property type="project" value="TreeGrafter"/>
</dbReference>
<dbReference type="OrthoDB" id="540174at2759"/>
<evidence type="ECO:0000256" key="5">
    <source>
        <dbReference type="SAM" id="MobiDB-lite"/>
    </source>
</evidence>
<reference evidence="7" key="1">
    <citation type="journal article" date="2011" name="Proc. Natl. Acad. Sci. U.S.A.">
        <title>Obligate biotrophy features unraveled by the genomic analysis of rust fungi.</title>
        <authorList>
            <person name="Duplessis S."/>
            <person name="Cuomo C.A."/>
            <person name="Lin Y.-C."/>
            <person name="Aerts A."/>
            <person name="Tisserant E."/>
            <person name="Veneault-Fourrey C."/>
            <person name="Joly D.L."/>
            <person name="Hacquard S."/>
            <person name="Amselem J."/>
            <person name="Cantarel B.L."/>
            <person name="Chiu R."/>
            <person name="Coutinho P.M."/>
            <person name="Feau N."/>
            <person name="Field M."/>
            <person name="Frey P."/>
            <person name="Gelhaye E."/>
            <person name="Goldberg J."/>
            <person name="Grabherr M.G."/>
            <person name="Kodira C.D."/>
            <person name="Kohler A."/>
            <person name="Kuees U."/>
            <person name="Lindquist E.A."/>
            <person name="Lucas S.M."/>
            <person name="Mago R."/>
            <person name="Mauceli E."/>
            <person name="Morin E."/>
            <person name="Murat C."/>
            <person name="Pangilinan J.L."/>
            <person name="Park R."/>
            <person name="Pearson M."/>
            <person name="Quesneville H."/>
            <person name="Rouhier N."/>
            <person name="Sakthikumar S."/>
            <person name="Salamov A.A."/>
            <person name="Schmutz J."/>
            <person name="Selles B."/>
            <person name="Shapiro H."/>
            <person name="Tanguay P."/>
            <person name="Tuskan G.A."/>
            <person name="Henrissat B."/>
            <person name="Van de Peer Y."/>
            <person name="Rouze P."/>
            <person name="Ellis J.G."/>
            <person name="Dodds P.N."/>
            <person name="Schein J.E."/>
            <person name="Zhong S."/>
            <person name="Hamelin R.C."/>
            <person name="Grigoriev I.V."/>
            <person name="Szabo L.J."/>
            <person name="Martin F."/>
        </authorList>
    </citation>
    <scope>NUCLEOTIDE SEQUENCE [LARGE SCALE GENOMIC DNA]</scope>
    <source>
        <strain evidence="7">98AG31 / pathotype 3-4-7</strain>
    </source>
</reference>
<dbReference type="AlphaFoldDB" id="F4RZ38"/>
<keyword evidence="2 4" id="KW-0479">Metal-binding</keyword>
<evidence type="ECO:0000313" key="7">
    <source>
        <dbReference type="Proteomes" id="UP000001072"/>
    </source>
</evidence>
<accession>F4RZ38</accession>
<dbReference type="Pfam" id="PF01231">
    <property type="entry name" value="IDO"/>
    <property type="match status" value="1"/>
</dbReference>
<keyword evidence="3 4" id="KW-0408">Iron</keyword>
<dbReference type="PANTHER" id="PTHR28657:SF5">
    <property type="entry name" value="INDOLEAMINE 2,3-DIOXYGENASE"/>
    <property type="match status" value="1"/>
</dbReference>
<name>F4RZ38_MELLP</name>
<sequence length="497" mass="55760">MGVTTSTSAFHLQYPNSSNHHHHHHHPTSNSSIDPIPFSPIPHTTSSNQNQSQSQSNHPHIDIRSGFLPRLPPIHRIELHPWSQWEEALDQAKGLQLGLGESRNAHTATWRKHIREGLPILSVQADDPLANQLPLLRRAHLVLAFLVHFYLHSDQVNDDEEEEGSTKTVLVPSSLALPFCAVSQLLDIPPVLTYSDTVLYNWTLINPANGFTSENVKILTTFTGTKDEEHFYKTSVLIESLGPMCLSLMRSLLDEALLADQLSFARISANLSLLASIIDQITVLLEKVRDDCQPACFYWLIRPWMNGGTRQMGSDGVVVKWGGPSAGQSTLIHSLDVFLGIDHRPRPTEGHSTSHESTFMERMAAYMPHHHRNFLQHLSQTLSPNSHLTIFPQLPNQITHSVRSLASIASPDSSLFSAYNQSVQSLLKLRATHSKIALWYVLSQSRIEPPLNSPFLKQWEKSRELKKRSVQLGTGGTDLARFLKRCRERTSEAIIPS</sequence>
<dbReference type="VEuPathDB" id="FungiDB:MELLADRAFT_117589"/>
<gene>
    <name evidence="6" type="ORF">MELLADRAFT_117589</name>
</gene>
<dbReference type="STRING" id="747676.F4RZ38"/>
<dbReference type="GO" id="GO:0019441">
    <property type="term" value="P:L-tryptophan catabolic process to kynurenine"/>
    <property type="evidence" value="ECO:0007669"/>
    <property type="project" value="InterPro"/>
</dbReference>
<dbReference type="KEGG" id="mlr:MELLADRAFT_117589"/>
<feature type="binding site" description="proximal binding residue" evidence="4">
    <location>
        <position position="433"/>
    </location>
    <ligand>
        <name>heme b</name>
        <dbReference type="ChEBI" id="CHEBI:60344"/>
    </ligand>
    <ligandPart>
        <name>Fe</name>
        <dbReference type="ChEBI" id="CHEBI:18248"/>
    </ligandPart>
</feature>
<keyword evidence="7" id="KW-1185">Reference proteome</keyword>
<evidence type="ECO:0000256" key="3">
    <source>
        <dbReference type="ARBA" id="ARBA00023004"/>
    </source>
</evidence>
<dbReference type="EMBL" id="GL883131">
    <property type="protein sequence ID" value="EGG02388.1"/>
    <property type="molecule type" value="Genomic_DNA"/>
</dbReference>
<dbReference type="GO" id="GO:0020037">
    <property type="term" value="F:heme binding"/>
    <property type="evidence" value="ECO:0007669"/>
    <property type="project" value="InterPro"/>
</dbReference>
<dbReference type="Proteomes" id="UP000001072">
    <property type="component" value="Unassembled WGS sequence"/>
</dbReference>
<keyword evidence="4" id="KW-0349">Heme</keyword>
<dbReference type="GO" id="GO:0046872">
    <property type="term" value="F:metal ion binding"/>
    <property type="evidence" value="ECO:0007669"/>
    <property type="project" value="UniProtKB-KW"/>
</dbReference>
<evidence type="ECO:0000256" key="4">
    <source>
        <dbReference type="PIRSR" id="PIRSR600898-1"/>
    </source>
</evidence>
<dbReference type="GO" id="GO:0033754">
    <property type="term" value="F:indoleamine 2,3-dioxygenase activity"/>
    <property type="evidence" value="ECO:0007669"/>
    <property type="project" value="TreeGrafter"/>
</dbReference>
<comment type="similarity">
    <text evidence="1">Belongs to the indoleamine 2,3-dioxygenase family.</text>
</comment>
<dbReference type="Gene3D" id="1.20.58.480">
    <property type="match status" value="1"/>
</dbReference>
<proteinExistence type="inferred from homology"/>
<dbReference type="GeneID" id="18926050"/>
<dbReference type="InterPro" id="IPR000898">
    <property type="entry name" value="Indolamine_dOase"/>
</dbReference>
<dbReference type="RefSeq" id="XP_007414373.1">
    <property type="nucleotide sequence ID" value="XM_007414311.1"/>
</dbReference>
<dbReference type="PANTHER" id="PTHR28657">
    <property type="entry name" value="INDOLEAMINE 2,3-DIOXYGENASE"/>
    <property type="match status" value="1"/>
</dbReference>
<evidence type="ECO:0000313" key="6">
    <source>
        <dbReference type="EMBL" id="EGG02388.1"/>
    </source>
</evidence>
<evidence type="ECO:0000256" key="1">
    <source>
        <dbReference type="ARBA" id="ARBA00007119"/>
    </source>
</evidence>
<dbReference type="eggNOG" id="ENOG502QV6W">
    <property type="taxonomic scope" value="Eukaryota"/>
</dbReference>
<dbReference type="GO" id="GO:0034354">
    <property type="term" value="P:'de novo' NAD+ biosynthetic process from L-tryptophan"/>
    <property type="evidence" value="ECO:0007669"/>
    <property type="project" value="TreeGrafter"/>
</dbReference>
<protein>
    <recommendedName>
        <fullName evidence="8">Indoleamine 2,3-dioxygenase</fullName>
    </recommendedName>
</protein>
<feature type="compositionally biased region" description="Low complexity" evidence="5">
    <location>
        <begin position="46"/>
        <end position="57"/>
    </location>
</feature>
<dbReference type="InterPro" id="IPR037217">
    <property type="entry name" value="Trp/Indoleamine_2_3_dOase-like"/>
</dbReference>
<dbReference type="HOGENOM" id="CLU_010089_2_0_1"/>
<organism evidence="7">
    <name type="scientific">Melampsora larici-populina (strain 98AG31 / pathotype 3-4-7)</name>
    <name type="common">Poplar leaf rust fungus</name>
    <dbReference type="NCBI Taxonomy" id="747676"/>
    <lineage>
        <taxon>Eukaryota</taxon>
        <taxon>Fungi</taxon>
        <taxon>Dikarya</taxon>
        <taxon>Basidiomycota</taxon>
        <taxon>Pucciniomycotina</taxon>
        <taxon>Pucciniomycetes</taxon>
        <taxon>Pucciniales</taxon>
        <taxon>Melampsoraceae</taxon>
        <taxon>Melampsora</taxon>
    </lineage>
</organism>
<evidence type="ECO:0008006" key="8">
    <source>
        <dbReference type="Google" id="ProtNLM"/>
    </source>
</evidence>
<feature type="region of interest" description="Disordered" evidence="5">
    <location>
        <begin position="12"/>
        <end position="65"/>
    </location>
</feature>
<evidence type="ECO:0000256" key="2">
    <source>
        <dbReference type="ARBA" id="ARBA00022723"/>
    </source>
</evidence>